<dbReference type="Gene3D" id="3.40.50.12780">
    <property type="entry name" value="N-terminal domain of ligase-like"/>
    <property type="match status" value="1"/>
</dbReference>
<dbReference type="GO" id="GO:0031177">
    <property type="term" value="F:phosphopantetheine binding"/>
    <property type="evidence" value="ECO:0007669"/>
    <property type="project" value="InterPro"/>
</dbReference>
<dbReference type="Proteomes" id="UP000253529">
    <property type="component" value="Unassembled WGS sequence"/>
</dbReference>
<dbReference type="GO" id="GO:0005737">
    <property type="term" value="C:cytoplasm"/>
    <property type="evidence" value="ECO:0007669"/>
    <property type="project" value="TreeGrafter"/>
</dbReference>
<dbReference type="Gene3D" id="2.160.10.10">
    <property type="entry name" value="Hexapeptide repeat proteins"/>
    <property type="match status" value="2"/>
</dbReference>
<feature type="transmembrane region" description="Helical" evidence="3">
    <location>
        <begin position="930"/>
        <end position="957"/>
    </location>
</feature>
<dbReference type="NCBIfam" id="TIGR01733">
    <property type="entry name" value="AA-adenyl-dom"/>
    <property type="match status" value="1"/>
</dbReference>
<sequence length="1360" mass="146691">MLNTGLGVGERSFEADPIADLRRLQDARPISVLSDGSPLRWRFGERLDDVLDEACRRHADRTAVSTGDADIGYRELAARASRMARFFRARGVQPGDRVGVLVDRGVEAYVTLFGLLKAGATYVPLDANHPAERVRYILADAGAKLAVAHMRFADRLAETGVETLILDTARATIAGFDDAPLTEAEKAGRGEGLCYVLYTSGTTGNPKGVGIAHPSICNFVRVAAESYGFGPGDRVYQGMSIAFDFSIEEVWVPLVAGATLVPNTASTSLFGDELADFLETRAVTCMACVPTLLASIDRDLPKLRVFLIGGEACPPALVRRWSRPGRTLLNSYGPTEATVTCTLGVLTPDRPVTIGKPLPTYSIVILDPEDDVAVEFGAQGEIGIAGVGVGEGYLNRPELTEQKFIKDFLALPNNRSRRIYRTGDLGRLTEDGEIEYLGRIDTQIKLRGYRIELTEIESVLIEIPEIAQAVVSTFEPQPGATELVAYYAVKHGAAAPDPAALAAHLRARLPAYMTPAYLERLPFIPTLVSNKADRKQLPKPKSARLRLGGTIVGPETDTEETLCEALGGVLGLDAVSIDADMFVEYGAHSLLMARFCARARQLDASLQVAMRDVYAHSTIRRLARALDARKPAETESLAVGPAHRPSNVAYYACGAAQSAFYVLAGAVAVAAGQAAFDWVYEAVDAPVTLYARALAVACLWFFGHNALAVAAKWLLVGRARAGAIPLWSVRYFRFWAAKLVVRSAPATVFAGTPLYNVYLRLLGARIGANAVILSHAVPAVTADLFEVGDDALVMRRALLPGYIAYGNRIHIDAIRVGANAYVGEQSVLEIGSTIGDFGQLGHASSLQRGQRVPDGKRWAGSPAQETATDFRLADEAPARPIQKALFTLGRLAFVLAVAGALAEAVVIYLMNALTDGDDALALKPLDAVFAVLPMAAATALVVTLGSLVAGLIAIFAVPRLANLFLVEGKVYPLYGFHHSLQQIVQIVGNSWFFNLMFGDSVYIEPYLRWIGWKIGRGDNTGSNFGSEQGQDYPFLCSVGGNTVASDDLWLGNLTMSSRAFRLGTCRIGENNFLGTMVYVPPGARTGDNVMFATKVMAPIDGPVRENVGLLGSPAFEIPRASARDLELLASIGEKERKRRLVRKTWFNIASIIGLVASRWLIVFLGVFVFGWTAAVYGVNDVPAMVVAAGALALMSIAAFILIERASLGFQSLKPETVTIYDPAFWRVERYWKLSNSPHTTLFNGTPMRNWVMRMVGVKVGKRVFDDGSILSEHTLVELGDEANLNEGSIVQSHSLEEGVYKSDVVRIGAGASIGIGCLVHYGVTMGDHTHLDSDSFLMKGEITPAGSRWRGNPAELVHLG</sequence>
<dbReference type="InterPro" id="IPR010071">
    <property type="entry name" value="AA_adenyl_dom"/>
</dbReference>
<dbReference type="PANTHER" id="PTHR45527">
    <property type="entry name" value="NONRIBOSOMAL PEPTIDE SYNTHETASE"/>
    <property type="match status" value="1"/>
</dbReference>
<dbReference type="InterPro" id="IPR009081">
    <property type="entry name" value="PP-bd_ACP"/>
</dbReference>
<dbReference type="FunFam" id="3.40.50.12780:FF:000012">
    <property type="entry name" value="Non-ribosomal peptide synthetase"/>
    <property type="match status" value="1"/>
</dbReference>
<protein>
    <submittedName>
        <fullName evidence="5">Non-ribosomal peptide synthetase-like protein</fullName>
    </submittedName>
</protein>
<dbReference type="NCBIfam" id="TIGR02353">
    <property type="entry name" value="NRPS_term_dom"/>
    <property type="match status" value="1"/>
</dbReference>
<dbReference type="SUPFAM" id="SSF56801">
    <property type="entry name" value="Acetyl-CoA synthetase-like"/>
    <property type="match status" value="1"/>
</dbReference>
<feature type="domain" description="Carrier" evidence="4">
    <location>
        <begin position="553"/>
        <end position="630"/>
    </location>
</feature>
<dbReference type="InterPro" id="IPR029058">
    <property type="entry name" value="AB_hydrolase_fold"/>
</dbReference>
<dbReference type="EMBL" id="QNRK01000014">
    <property type="protein sequence ID" value="RBP12254.1"/>
    <property type="molecule type" value="Genomic_DNA"/>
</dbReference>
<dbReference type="InterPro" id="IPR011004">
    <property type="entry name" value="Trimer_LpxA-like_sf"/>
</dbReference>
<dbReference type="FunFam" id="3.40.50.980:FF:000001">
    <property type="entry name" value="Non-ribosomal peptide synthetase"/>
    <property type="match status" value="1"/>
</dbReference>
<keyword evidence="3" id="KW-0472">Membrane</keyword>
<feature type="transmembrane region" description="Helical" evidence="3">
    <location>
        <begin position="1181"/>
        <end position="1202"/>
    </location>
</feature>
<feature type="transmembrane region" description="Helical" evidence="3">
    <location>
        <begin position="891"/>
        <end position="910"/>
    </location>
</feature>
<dbReference type="PROSITE" id="PS50075">
    <property type="entry name" value="CARRIER"/>
    <property type="match status" value="1"/>
</dbReference>
<dbReference type="RefSeq" id="WP_245427774.1">
    <property type="nucleotide sequence ID" value="NZ_QNRK01000014.1"/>
</dbReference>
<evidence type="ECO:0000313" key="6">
    <source>
        <dbReference type="Proteomes" id="UP000253529"/>
    </source>
</evidence>
<dbReference type="GO" id="GO:0044550">
    <property type="term" value="P:secondary metabolite biosynthetic process"/>
    <property type="evidence" value="ECO:0007669"/>
    <property type="project" value="TreeGrafter"/>
</dbReference>
<name>A0A366FC40_9HYPH</name>
<dbReference type="PROSITE" id="PS00455">
    <property type="entry name" value="AMP_BINDING"/>
    <property type="match status" value="1"/>
</dbReference>
<dbReference type="SUPFAM" id="SSF51161">
    <property type="entry name" value="Trimeric LpxA-like enzymes"/>
    <property type="match status" value="3"/>
</dbReference>
<proteinExistence type="predicted"/>
<dbReference type="InterPro" id="IPR045851">
    <property type="entry name" value="AMP-bd_C_sf"/>
</dbReference>
<comment type="caution">
    <text evidence="5">The sequence shown here is derived from an EMBL/GenBank/DDBJ whole genome shotgun (WGS) entry which is preliminary data.</text>
</comment>
<dbReference type="InterPro" id="IPR012728">
    <property type="entry name" value="Pls/PosA_C"/>
</dbReference>
<dbReference type="SUPFAM" id="SSF47336">
    <property type="entry name" value="ACP-like"/>
    <property type="match status" value="1"/>
</dbReference>
<keyword evidence="1" id="KW-0596">Phosphopantetheine</keyword>
<dbReference type="InterPro" id="IPR020845">
    <property type="entry name" value="AMP-binding_CS"/>
</dbReference>
<feature type="transmembrane region" description="Helical" evidence="3">
    <location>
        <begin position="1144"/>
        <end position="1169"/>
    </location>
</feature>
<evidence type="ECO:0000256" key="3">
    <source>
        <dbReference type="SAM" id="Phobius"/>
    </source>
</evidence>
<dbReference type="InterPro" id="IPR036736">
    <property type="entry name" value="ACP-like_sf"/>
</dbReference>
<accession>A0A366FC40</accession>
<dbReference type="InterPro" id="IPR000873">
    <property type="entry name" value="AMP-dep_synth/lig_dom"/>
</dbReference>
<keyword evidence="3" id="KW-0812">Transmembrane</keyword>
<dbReference type="Pfam" id="PF00550">
    <property type="entry name" value="PP-binding"/>
    <property type="match status" value="1"/>
</dbReference>
<keyword evidence="3" id="KW-1133">Transmembrane helix</keyword>
<evidence type="ECO:0000313" key="5">
    <source>
        <dbReference type="EMBL" id="RBP12254.1"/>
    </source>
</evidence>
<dbReference type="PANTHER" id="PTHR45527:SF1">
    <property type="entry name" value="FATTY ACID SYNTHASE"/>
    <property type="match status" value="1"/>
</dbReference>
<dbReference type="Pfam" id="PF13193">
    <property type="entry name" value="AMP-binding_C"/>
    <property type="match status" value="1"/>
</dbReference>
<dbReference type="GO" id="GO:0043041">
    <property type="term" value="P:amino acid activation for nonribosomal peptide biosynthetic process"/>
    <property type="evidence" value="ECO:0007669"/>
    <property type="project" value="TreeGrafter"/>
</dbReference>
<feature type="transmembrane region" description="Helical" evidence="3">
    <location>
        <begin position="689"/>
        <end position="710"/>
    </location>
</feature>
<organism evidence="5 6">
    <name type="scientific">Roseiarcus fermentans</name>
    <dbReference type="NCBI Taxonomy" id="1473586"/>
    <lineage>
        <taxon>Bacteria</taxon>
        <taxon>Pseudomonadati</taxon>
        <taxon>Pseudomonadota</taxon>
        <taxon>Alphaproteobacteria</taxon>
        <taxon>Hyphomicrobiales</taxon>
        <taxon>Roseiarcaceae</taxon>
        <taxon>Roseiarcus</taxon>
    </lineage>
</organism>
<keyword evidence="6" id="KW-1185">Reference proteome</keyword>
<reference evidence="5 6" key="1">
    <citation type="submission" date="2018-06" db="EMBL/GenBank/DDBJ databases">
        <title>Genomic Encyclopedia of Type Strains, Phase IV (KMG-IV): sequencing the most valuable type-strain genomes for metagenomic binning, comparative biology and taxonomic classification.</title>
        <authorList>
            <person name="Goeker M."/>
        </authorList>
    </citation>
    <scope>NUCLEOTIDE SEQUENCE [LARGE SCALE GENOMIC DNA]</scope>
    <source>
        <strain evidence="5 6">DSM 24875</strain>
    </source>
</reference>
<evidence type="ECO:0000256" key="1">
    <source>
        <dbReference type="ARBA" id="ARBA00022450"/>
    </source>
</evidence>
<keyword evidence="2" id="KW-0597">Phosphoprotein</keyword>
<dbReference type="Gene3D" id="3.30.300.30">
    <property type="match status" value="1"/>
</dbReference>
<dbReference type="InterPro" id="IPR042099">
    <property type="entry name" value="ANL_N_sf"/>
</dbReference>
<dbReference type="SMART" id="SM00823">
    <property type="entry name" value="PKS_PP"/>
    <property type="match status" value="1"/>
</dbReference>
<dbReference type="InterPro" id="IPR020806">
    <property type="entry name" value="PKS_PP-bd"/>
</dbReference>
<dbReference type="InterPro" id="IPR025110">
    <property type="entry name" value="AMP-bd_C"/>
</dbReference>
<evidence type="ECO:0000259" key="4">
    <source>
        <dbReference type="PROSITE" id="PS50075"/>
    </source>
</evidence>
<dbReference type="Gene3D" id="3.40.50.1820">
    <property type="entry name" value="alpha/beta hydrolase"/>
    <property type="match status" value="1"/>
</dbReference>
<evidence type="ECO:0000256" key="2">
    <source>
        <dbReference type="ARBA" id="ARBA00022553"/>
    </source>
</evidence>
<dbReference type="CDD" id="cd05930">
    <property type="entry name" value="A_NRPS"/>
    <property type="match status" value="1"/>
</dbReference>
<gene>
    <name evidence="5" type="ORF">DFR50_11483</name>
</gene>
<dbReference type="Pfam" id="PF00501">
    <property type="entry name" value="AMP-binding"/>
    <property type="match status" value="1"/>
</dbReference>